<dbReference type="SUPFAM" id="SSF49899">
    <property type="entry name" value="Concanavalin A-like lectins/glucanases"/>
    <property type="match status" value="1"/>
</dbReference>
<evidence type="ECO:0000313" key="5">
    <source>
        <dbReference type="EMBL" id="GAA5509826.1"/>
    </source>
</evidence>
<feature type="domain" description="DUF1553" evidence="3">
    <location>
        <begin position="552"/>
        <end position="787"/>
    </location>
</feature>
<dbReference type="Proteomes" id="UP001416858">
    <property type="component" value="Unassembled WGS sequence"/>
</dbReference>
<dbReference type="InterPro" id="IPR022655">
    <property type="entry name" value="DUF1553"/>
</dbReference>
<evidence type="ECO:0000256" key="1">
    <source>
        <dbReference type="SAM" id="SignalP"/>
    </source>
</evidence>
<evidence type="ECO:0008006" key="7">
    <source>
        <dbReference type="Google" id="ProtNLM"/>
    </source>
</evidence>
<dbReference type="Gene3D" id="2.60.120.200">
    <property type="match status" value="1"/>
</dbReference>
<feature type="chain" id="PRO_5045157392" description="Planctomycete cytochrome C" evidence="1">
    <location>
        <begin position="27"/>
        <end position="1073"/>
    </location>
</feature>
<evidence type="ECO:0000259" key="2">
    <source>
        <dbReference type="Pfam" id="PF07583"/>
    </source>
</evidence>
<dbReference type="InterPro" id="IPR013320">
    <property type="entry name" value="ConA-like_dom_sf"/>
</dbReference>
<dbReference type="Pfam" id="PF07583">
    <property type="entry name" value="PSCyt2"/>
    <property type="match status" value="1"/>
</dbReference>
<evidence type="ECO:0000313" key="6">
    <source>
        <dbReference type="Proteomes" id="UP001416858"/>
    </source>
</evidence>
<feature type="domain" description="Cytochrome C Planctomycete-type" evidence="4">
    <location>
        <begin position="50"/>
        <end position="106"/>
    </location>
</feature>
<evidence type="ECO:0000259" key="4">
    <source>
        <dbReference type="Pfam" id="PF07635"/>
    </source>
</evidence>
<evidence type="ECO:0000259" key="3">
    <source>
        <dbReference type="Pfam" id="PF07587"/>
    </source>
</evidence>
<reference evidence="5 6" key="1">
    <citation type="submission" date="2024-02" db="EMBL/GenBank/DDBJ databases">
        <title>Rhodopirellula caenicola NBRC 110016.</title>
        <authorList>
            <person name="Ichikawa N."/>
            <person name="Katano-Makiyama Y."/>
            <person name="Hidaka K."/>
        </authorList>
    </citation>
    <scope>NUCLEOTIDE SEQUENCE [LARGE SCALE GENOMIC DNA]</scope>
    <source>
        <strain evidence="5 6">NBRC 110016</strain>
    </source>
</reference>
<dbReference type="InterPro" id="IPR011444">
    <property type="entry name" value="DUF1549"/>
</dbReference>
<feature type="domain" description="DUF1549" evidence="2">
    <location>
        <begin position="172"/>
        <end position="377"/>
    </location>
</feature>
<protein>
    <recommendedName>
        <fullName evidence="7">Planctomycete cytochrome C</fullName>
    </recommendedName>
</protein>
<feature type="signal peptide" evidence="1">
    <location>
        <begin position="1"/>
        <end position="26"/>
    </location>
</feature>
<dbReference type="PANTHER" id="PTHR35889">
    <property type="entry name" value="CYCLOINULO-OLIGOSACCHARIDE FRUCTANOTRANSFERASE-RELATED"/>
    <property type="match status" value="1"/>
</dbReference>
<dbReference type="PANTHER" id="PTHR35889:SF3">
    <property type="entry name" value="F-BOX DOMAIN-CONTAINING PROTEIN"/>
    <property type="match status" value="1"/>
</dbReference>
<comment type="caution">
    <text evidence="5">The sequence shown here is derived from an EMBL/GenBank/DDBJ whole genome shotgun (WGS) entry which is preliminary data.</text>
</comment>
<organism evidence="5 6">
    <name type="scientific">Novipirellula caenicola</name>
    <dbReference type="NCBI Taxonomy" id="1536901"/>
    <lineage>
        <taxon>Bacteria</taxon>
        <taxon>Pseudomonadati</taxon>
        <taxon>Planctomycetota</taxon>
        <taxon>Planctomycetia</taxon>
        <taxon>Pirellulales</taxon>
        <taxon>Pirellulaceae</taxon>
        <taxon>Novipirellula</taxon>
    </lineage>
</organism>
<dbReference type="Pfam" id="PF07587">
    <property type="entry name" value="PSD1"/>
    <property type="match status" value="1"/>
</dbReference>
<accession>A0ABP9VYM5</accession>
<dbReference type="Pfam" id="PF07635">
    <property type="entry name" value="PSCyt1"/>
    <property type="match status" value="1"/>
</dbReference>
<dbReference type="InterPro" id="IPR011429">
    <property type="entry name" value="Cyt_c_Planctomycete-type"/>
</dbReference>
<keyword evidence="1" id="KW-0732">Signal</keyword>
<sequence>MSHYHTFWPLRLLVLSTLIVCPLAVADEPITKSQMHFFENEVRPLLAEKCFACHDEEKQKGDLRLDSLGHMLLGGESGPSLVPGKPDESLLIEAVRYESFEMPPSGQLADKQIEVLERWVAMGAPWPGSDPDAVLREPRDFFSDEDRNWWAFQPVVKPAVPTQSGDGWARNEIDHFIAAQLQSRGLTPAPEADRHALVRRLYFDVIGLPPTPEQVAAFVNDTSPEAYDRLVDSLLDSKGYGEHAARQWLDLVRYADSDGYRADSFRPTAWRYRDYVIESFNDDKPYDRFTQEQLAADEMFPDDVDARAALGYLRHWVYEWNIRDAPGQWKTILEDLTDTTADVFMGMGLQCAKCHNHKFDPLLQKDYFRLQAFFAPIMPTDMTLSSDEEIQAYEAELKRWESATQSIRDQIDEIERPYREKVKNLAIDRFPEDIQAIARKPSADRTPADEPIVYLVQRQIQAEYDRLNNVIKAADKDRLVELRRQLKAHDNLKPKPLPTAMGATDQGAIAPLTVLPKRPDEPIEPGFPSILQESAAEIHRVAVATTAPTTGRRTTLALWLTDPTNPLSTRVITNRIWQSHFGRGLAENASDFGKLGKPPTHPELLDWMTATFVENGWSLKSLHRMILRSATYRQSTQHPDFDTCHTIDPGNEYYWRRDTQRLQAEQIRDALLTVTGALKDRSGGGPVLGDSPYRSIFVRSMRNSPDELLSSFDLPMFFSSNSSRNTTTTAVQSLMMINSNQVLGHARRMASDLSGVTSDIPTQISLAWQRVYGRQPSVDELQQSLAFVDHQTQQLKSKQSDRNEGKIETSKLPYRDGQAVRFMVDDPSLKLAIAHDDAMNVGDFTIETFFQLRSIANSGTVRTIVGKWDGDKGGAGWRFGVTGMGSRRKPQTLVLQMFGELSSGKYGEAAIFSDHHIEMNTPYYASASFHAGKDGKPGKVTFYLKDLSNDDEPLLPTVIEHNMAGNFSNKVPLTIGSVSGRNSQTFDGLVDDIRFVGRALSVDEILYTVERSVGDTIGHWQFEIDPGVMQNSAGDRLPIMARGDSIIALSASEAALVDFCHALLNSNEFLYVH</sequence>
<dbReference type="EMBL" id="BAABRO010000017">
    <property type="protein sequence ID" value="GAA5509826.1"/>
    <property type="molecule type" value="Genomic_DNA"/>
</dbReference>
<gene>
    <name evidence="5" type="ORF">Rcae01_05329</name>
</gene>
<name>A0ABP9VYM5_9BACT</name>
<proteinExistence type="predicted"/>
<keyword evidence="6" id="KW-1185">Reference proteome</keyword>